<proteinExistence type="predicted"/>
<dbReference type="RefSeq" id="WP_216518366.1">
    <property type="nucleotide sequence ID" value="NZ_JAHLPM010000005.1"/>
</dbReference>
<keyword evidence="2" id="KW-1185">Reference proteome</keyword>
<protein>
    <recommendedName>
        <fullName evidence="3">(Fe-S)-binding protein</fullName>
    </recommendedName>
</protein>
<dbReference type="EMBL" id="JAHLPM010000005">
    <property type="protein sequence ID" value="MBU5437829.1"/>
    <property type="molecule type" value="Genomic_DNA"/>
</dbReference>
<organism evidence="1 2">
    <name type="scientific">Tissierella simiarum</name>
    <dbReference type="NCBI Taxonomy" id="2841534"/>
    <lineage>
        <taxon>Bacteria</taxon>
        <taxon>Bacillati</taxon>
        <taxon>Bacillota</taxon>
        <taxon>Tissierellia</taxon>
        <taxon>Tissierellales</taxon>
        <taxon>Tissierellaceae</taxon>
        <taxon>Tissierella</taxon>
    </lineage>
</organism>
<sequence>MKAKIESIIKNYVNNYHNIQDIETRWKEPIVSFANANDPIFYKLKEVVSPTHSLPKDFMEEAETVIAYFIPFENNVTKSNSEGKMSSKIWATAYVETNKLILDLNRHLKNKLEEMSYQSEIIPATHNFDTEKLISDWSHRHVAYITGLGGFGLNNMLITDKGCCGRIGTVITNLKIEPTERKDKEYCLYKYNGSCKKCVDRCVNNALTVDGFNRKRCYDMCLANAEIYEDIGLADVCGKCLANIPCSFIDPIK</sequence>
<dbReference type="Proteomes" id="UP000749471">
    <property type="component" value="Unassembled WGS sequence"/>
</dbReference>
<dbReference type="PANTHER" id="PTHR42827">
    <property type="entry name" value="IRON-SULFUR CLUSTER-BINDING PROTEIN-RELATED"/>
    <property type="match status" value="1"/>
</dbReference>
<evidence type="ECO:0008006" key="3">
    <source>
        <dbReference type="Google" id="ProtNLM"/>
    </source>
</evidence>
<evidence type="ECO:0000313" key="1">
    <source>
        <dbReference type="EMBL" id="MBU5437829.1"/>
    </source>
</evidence>
<dbReference type="PANTHER" id="PTHR42827:SF1">
    <property type="entry name" value="IRON-SULFUR CLUSTER-BINDING PROTEIN"/>
    <property type="match status" value="1"/>
</dbReference>
<gene>
    <name evidence="1" type="ORF">KQI42_07405</name>
</gene>
<reference evidence="1 2" key="1">
    <citation type="submission" date="2021-06" db="EMBL/GenBank/DDBJ databases">
        <authorList>
            <person name="Sun Q."/>
            <person name="Li D."/>
        </authorList>
    </citation>
    <scope>NUCLEOTIDE SEQUENCE [LARGE SCALE GENOMIC DNA]</scope>
    <source>
        <strain evidence="1 2">MSJ-40</strain>
    </source>
</reference>
<name>A0ABS6E6H8_9FIRM</name>
<evidence type="ECO:0000313" key="2">
    <source>
        <dbReference type="Proteomes" id="UP000749471"/>
    </source>
</evidence>
<accession>A0ABS6E6H8</accession>
<comment type="caution">
    <text evidence="1">The sequence shown here is derived from an EMBL/GenBank/DDBJ whole genome shotgun (WGS) entry which is preliminary data.</text>
</comment>